<evidence type="ECO:0000256" key="5">
    <source>
        <dbReference type="ARBA" id="ARBA00023136"/>
    </source>
</evidence>
<dbReference type="OrthoDB" id="7537227at2759"/>
<dbReference type="SUPFAM" id="SSF48371">
    <property type="entry name" value="ARM repeat"/>
    <property type="match status" value="3"/>
</dbReference>
<feature type="repeat" description="ARM" evidence="8">
    <location>
        <begin position="869"/>
        <end position="911"/>
    </location>
</feature>
<evidence type="ECO:0000256" key="6">
    <source>
        <dbReference type="ARBA" id="ARBA00023288"/>
    </source>
</evidence>
<evidence type="ECO:0000256" key="1">
    <source>
        <dbReference type="ARBA" id="ARBA00004592"/>
    </source>
</evidence>
<dbReference type="Proteomes" id="UP000708148">
    <property type="component" value="Unassembled WGS sequence"/>
</dbReference>
<dbReference type="SMART" id="SM00185">
    <property type="entry name" value="ARM"/>
    <property type="match status" value="11"/>
</dbReference>
<protein>
    <recommendedName>
        <fullName evidence="7">Vacuolar protein 8</fullName>
    </recommendedName>
</protein>
<dbReference type="PROSITE" id="PS50176">
    <property type="entry name" value="ARM_REPEAT"/>
    <property type="match status" value="4"/>
</dbReference>
<evidence type="ECO:0000256" key="7">
    <source>
        <dbReference type="ARBA" id="ARBA00026209"/>
    </source>
</evidence>
<organism evidence="10 11">
    <name type="scientific">Ostreobium quekettii</name>
    <dbReference type="NCBI Taxonomy" id="121088"/>
    <lineage>
        <taxon>Eukaryota</taxon>
        <taxon>Viridiplantae</taxon>
        <taxon>Chlorophyta</taxon>
        <taxon>core chlorophytes</taxon>
        <taxon>Ulvophyceae</taxon>
        <taxon>TCBD clade</taxon>
        <taxon>Bryopsidales</taxon>
        <taxon>Ostreobineae</taxon>
        <taxon>Ostreobiaceae</taxon>
        <taxon>Ostreobium</taxon>
    </lineage>
</organism>
<gene>
    <name evidence="10" type="ORF">OSTQU699_LOCUS1809</name>
</gene>
<dbReference type="InterPro" id="IPR011989">
    <property type="entry name" value="ARM-like"/>
</dbReference>
<dbReference type="Gene3D" id="1.25.10.10">
    <property type="entry name" value="Leucine-rich Repeat Variant"/>
    <property type="match status" value="5"/>
</dbReference>
<dbReference type="GO" id="GO:0043495">
    <property type="term" value="F:protein-membrane adaptor activity"/>
    <property type="evidence" value="ECO:0007669"/>
    <property type="project" value="InterPro"/>
</dbReference>
<dbReference type="EMBL" id="CAJHUC010000480">
    <property type="protein sequence ID" value="CAD7696448.1"/>
    <property type="molecule type" value="Genomic_DNA"/>
</dbReference>
<keyword evidence="11" id="KW-1185">Reference proteome</keyword>
<accession>A0A8S1IZ20</accession>
<evidence type="ECO:0000256" key="8">
    <source>
        <dbReference type="PROSITE-ProRule" id="PRU00259"/>
    </source>
</evidence>
<dbReference type="GO" id="GO:0071562">
    <property type="term" value="P:nucleus-vacuole junction assembly"/>
    <property type="evidence" value="ECO:0007669"/>
    <property type="project" value="InterPro"/>
</dbReference>
<evidence type="ECO:0000313" key="11">
    <source>
        <dbReference type="Proteomes" id="UP000708148"/>
    </source>
</evidence>
<feature type="repeat" description="ARM" evidence="8">
    <location>
        <begin position="654"/>
        <end position="696"/>
    </location>
</feature>
<dbReference type="GO" id="GO:0005774">
    <property type="term" value="C:vacuolar membrane"/>
    <property type="evidence" value="ECO:0007669"/>
    <property type="project" value="UniProtKB-SubCell"/>
</dbReference>
<feature type="region of interest" description="Disordered" evidence="9">
    <location>
        <begin position="1"/>
        <end position="63"/>
    </location>
</feature>
<sequence length="1062" mass="111684">MDPPGPSPSSRRRRGSSPRPTPPFRNDSSPSEAAVRFSVRRFDPRNPRRGQTTGDFDWGAGEMGSKGRFPEAAAEAAVLVEGLEGLRRAGGGMGGTAADASVGRVRGRAKNSHENSGMSEGTGKAGFPLLFYFWRGGRGAGWVTTEGAVERSDSRLQVREDRTGAAVPFARRPGSGTRCEGAAERPRLAAENQLRPPCRRGGLRELRNGFGALTEGVVVVVRDVLPLKMGQGLSPRPALCSGPRVDGPASVDTGQSISDVIFDVVLLLWRFLDFVANCGKIHTKADPFQVHKWAVVALVDRAPQASRSEMSAEGPRRATSMRRSLSRLWSIGSTRDAIYDTSDALVHGSSSKKQDIPWIVSQMEEEDVDRQELAAVLLAELVAADKSVIDAFIRENGLAPLIDILEGGTDRAKERATKVVAAIAGSREWGDAFVDAGGVEVLVGRPLRSKNAVRRRLALAATLELMERAPIEGGKDKGVVGQVAAFDGILPLVNLAGSGDREERRKAAKAIGILSEGKAPIPAMVAISGGVKVMLRLSEARGDAERKMAARALARFSDMRESQDELVAQGGVPPLLRLLGDAEEECRAKAALALANLSMRGRGRRAMGRCGAVDELVEALEGFERWPGVVAMAGCALCNLAQDEGNREAMVERGAVSLLLRILDESDDGAQKVALAALGNLARSKGPRGAIVGADGGIALALIVEKLADTDPVKAQRAARALSNLAISKTAHEGIVEAGAIRHLAGLLQSGWGEMRRVVAGCLASLAVNLECKKDIADYGVIPGLVAMLTGEHAEQAAFAIATLLDGIEVLSADVTDRIIASVAADEGIPRLSLLLASKSGYSSLHAARAIASLSDSTTAIRMEVGCSGAVANLAGLLVEDNTDLRYSAVRALAGLSRVEENREAIGESGCVRWLIHLMHTGDDKVRKLAASTLSNVTFLYGVDQWRQQATLAGPSGQSDKGCSEAVVPACGTVEVANVQGMSTPAMVAEGHVGQAEGESEDGSPSAQGGSGAPVVAIGTWFRERNGGSVLGPAELDSLRRLPDRLLQAIAVEIGSGPAQSN</sequence>
<comment type="caution">
    <text evidence="10">The sequence shown here is derived from an EMBL/GenBank/DDBJ whole genome shotgun (WGS) entry which is preliminary data.</text>
</comment>
<feature type="repeat" description="ARM" evidence="8">
    <location>
        <begin position="611"/>
        <end position="655"/>
    </location>
</feature>
<dbReference type="PANTHER" id="PTHR47249:SF1">
    <property type="entry name" value="VACUOLAR PROTEIN 8"/>
    <property type="match status" value="1"/>
</dbReference>
<comment type="similarity">
    <text evidence="2">Belongs to the beta-catenin family.</text>
</comment>
<dbReference type="AlphaFoldDB" id="A0A8S1IZ20"/>
<evidence type="ECO:0000256" key="2">
    <source>
        <dbReference type="ARBA" id="ARBA00005462"/>
    </source>
</evidence>
<proteinExistence type="inferred from homology"/>
<comment type="subcellular location">
    <subcellularLocation>
        <location evidence="1">Vacuole membrane</location>
        <topology evidence="1">Lipid-anchor</topology>
    </subcellularLocation>
</comment>
<feature type="repeat" description="ARM" evidence="8">
    <location>
        <begin position="570"/>
        <end position="612"/>
    </location>
</feature>
<evidence type="ECO:0000256" key="3">
    <source>
        <dbReference type="ARBA" id="ARBA00022554"/>
    </source>
</evidence>
<keyword evidence="4" id="KW-0677">Repeat</keyword>
<keyword evidence="3" id="KW-0926">Vacuole</keyword>
<keyword evidence="6" id="KW-0449">Lipoprotein</keyword>
<evidence type="ECO:0000256" key="4">
    <source>
        <dbReference type="ARBA" id="ARBA00022737"/>
    </source>
</evidence>
<evidence type="ECO:0000256" key="9">
    <source>
        <dbReference type="SAM" id="MobiDB-lite"/>
    </source>
</evidence>
<feature type="region of interest" description="Disordered" evidence="9">
    <location>
        <begin position="993"/>
        <end position="1012"/>
    </location>
</feature>
<name>A0A8S1IZ20_9CHLO</name>
<keyword evidence="5" id="KW-0472">Membrane</keyword>
<dbReference type="InterPro" id="IPR045156">
    <property type="entry name" value="Vac8"/>
</dbReference>
<evidence type="ECO:0000313" key="10">
    <source>
        <dbReference type="EMBL" id="CAD7696448.1"/>
    </source>
</evidence>
<dbReference type="InterPro" id="IPR016024">
    <property type="entry name" value="ARM-type_fold"/>
</dbReference>
<dbReference type="InterPro" id="IPR000225">
    <property type="entry name" value="Armadillo"/>
</dbReference>
<dbReference type="PANTHER" id="PTHR47249">
    <property type="entry name" value="VACUOLAR PROTEIN 8"/>
    <property type="match status" value="1"/>
</dbReference>
<dbReference type="Pfam" id="PF00514">
    <property type="entry name" value="Arm"/>
    <property type="match status" value="3"/>
</dbReference>
<reference evidence="10" key="1">
    <citation type="submission" date="2020-12" db="EMBL/GenBank/DDBJ databases">
        <authorList>
            <person name="Iha C."/>
        </authorList>
    </citation>
    <scope>NUCLEOTIDE SEQUENCE</scope>
</reference>